<dbReference type="Pfam" id="PF04900">
    <property type="entry name" value="Fcf1"/>
    <property type="match status" value="1"/>
</dbReference>
<keyword evidence="2" id="KW-0690">Ribosome biogenesis</keyword>
<evidence type="ECO:0000256" key="3">
    <source>
        <dbReference type="ARBA" id="ARBA00022552"/>
    </source>
</evidence>
<dbReference type="GO" id="GO:0006364">
    <property type="term" value="P:rRNA processing"/>
    <property type="evidence" value="ECO:0007669"/>
    <property type="project" value="UniProtKB-KW"/>
</dbReference>
<protein>
    <recommendedName>
        <fullName evidence="7">U three protein 23</fullName>
    </recommendedName>
</protein>
<evidence type="ECO:0000256" key="5">
    <source>
        <dbReference type="ARBA" id="ARBA00037300"/>
    </source>
</evidence>
<name>A0A6A4IF19_9AGAR</name>
<dbReference type="Pfam" id="PF24779">
    <property type="entry name" value="UTP23_sensor"/>
    <property type="match status" value="1"/>
</dbReference>
<evidence type="ECO:0000256" key="7">
    <source>
        <dbReference type="ARBA" id="ARBA00076388"/>
    </source>
</evidence>
<dbReference type="Gene3D" id="3.40.50.1010">
    <property type="entry name" value="5'-nuclease"/>
    <property type="match status" value="1"/>
</dbReference>
<comment type="similarity">
    <text evidence="6">Belongs to the UTP23/FCF1 family. UTP23 subfamily.</text>
</comment>
<accession>A0A6A4IF19</accession>
<keyword evidence="3" id="KW-0698">rRNA processing</keyword>
<reference evidence="10" key="1">
    <citation type="journal article" date="2019" name="Environ. Microbiol.">
        <title>Fungal ecological strategies reflected in gene transcription - a case study of two litter decomposers.</title>
        <authorList>
            <person name="Barbi F."/>
            <person name="Kohler A."/>
            <person name="Barry K."/>
            <person name="Baskaran P."/>
            <person name="Daum C."/>
            <person name="Fauchery L."/>
            <person name="Ihrmark K."/>
            <person name="Kuo A."/>
            <person name="LaButti K."/>
            <person name="Lipzen A."/>
            <person name="Morin E."/>
            <person name="Grigoriev I.V."/>
            <person name="Henrissat B."/>
            <person name="Lindahl B."/>
            <person name="Martin F."/>
        </authorList>
    </citation>
    <scope>NUCLEOTIDE SEQUENCE</scope>
    <source>
        <strain evidence="10">JB14</strain>
    </source>
</reference>
<evidence type="ECO:0000256" key="8">
    <source>
        <dbReference type="SAM" id="MobiDB-lite"/>
    </source>
</evidence>
<proteinExistence type="inferred from homology"/>
<feature type="domain" description="UTP23 sensor motif region" evidence="9">
    <location>
        <begin position="186"/>
        <end position="204"/>
    </location>
</feature>
<dbReference type="CDD" id="cd09865">
    <property type="entry name" value="PIN_ScUtp23p-like"/>
    <property type="match status" value="1"/>
</dbReference>
<dbReference type="InterPro" id="IPR006984">
    <property type="entry name" value="Fcf1/UTP23"/>
</dbReference>
<evidence type="ECO:0000256" key="1">
    <source>
        <dbReference type="ARBA" id="ARBA00004604"/>
    </source>
</evidence>
<dbReference type="EMBL" id="ML769384">
    <property type="protein sequence ID" value="KAE9410902.1"/>
    <property type="molecule type" value="Genomic_DNA"/>
</dbReference>
<evidence type="ECO:0000256" key="4">
    <source>
        <dbReference type="ARBA" id="ARBA00023242"/>
    </source>
</evidence>
<dbReference type="InterPro" id="IPR029060">
    <property type="entry name" value="PIN-like_dom_sf"/>
</dbReference>
<feature type="region of interest" description="Disordered" evidence="8">
    <location>
        <begin position="164"/>
        <end position="306"/>
    </location>
</feature>
<keyword evidence="11" id="KW-1185">Reference proteome</keyword>
<dbReference type="FunFam" id="3.40.50.1010:FF:000006">
    <property type="entry name" value="rRNA-processing protein UTP23 homolog"/>
    <property type="match status" value="1"/>
</dbReference>
<dbReference type="PANTHER" id="PTHR12416">
    <property type="entry name" value="RRNA-PROCESSING PROTEIN UTP23 HOMOLOG"/>
    <property type="match status" value="1"/>
</dbReference>
<evidence type="ECO:0000256" key="6">
    <source>
        <dbReference type="ARBA" id="ARBA00038503"/>
    </source>
</evidence>
<keyword evidence="4" id="KW-0539">Nucleus</keyword>
<evidence type="ECO:0000313" key="11">
    <source>
        <dbReference type="Proteomes" id="UP000799118"/>
    </source>
</evidence>
<comment type="function">
    <text evidence="5">Involved in rRNA-processing and ribosome biogenesis.</text>
</comment>
<dbReference type="OrthoDB" id="25675at2759"/>
<feature type="compositionally biased region" description="Polar residues" evidence="8">
    <location>
        <begin position="164"/>
        <end position="181"/>
    </location>
</feature>
<evidence type="ECO:0000259" key="9">
    <source>
        <dbReference type="Pfam" id="PF24779"/>
    </source>
</evidence>
<dbReference type="GO" id="GO:0032040">
    <property type="term" value="C:small-subunit processome"/>
    <property type="evidence" value="ECO:0007669"/>
    <property type="project" value="InterPro"/>
</dbReference>
<organism evidence="10 11">
    <name type="scientific">Gymnopus androsaceus JB14</name>
    <dbReference type="NCBI Taxonomy" id="1447944"/>
    <lineage>
        <taxon>Eukaryota</taxon>
        <taxon>Fungi</taxon>
        <taxon>Dikarya</taxon>
        <taxon>Basidiomycota</taxon>
        <taxon>Agaricomycotina</taxon>
        <taxon>Agaricomycetes</taxon>
        <taxon>Agaricomycetidae</taxon>
        <taxon>Agaricales</taxon>
        <taxon>Marasmiineae</taxon>
        <taxon>Omphalotaceae</taxon>
        <taxon>Gymnopus</taxon>
    </lineage>
</organism>
<dbReference type="InterPro" id="IPR057776">
    <property type="entry name" value="UTP23_sensor"/>
</dbReference>
<comment type="subcellular location">
    <subcellularLocation>
        <location evidence="1">Nucleus</location>
        <location evidence="1">Nucleolus</location>
    </subcellularLocation>
</comment>
<sequence length="306" mass="34113">MRQKRAKTYKKLMHLYSMSFGFRQPYQVLVDSELCRASVDHKIELAKQLGTVLQGQVKPMITQCCIHELYLQRELQTAVDLAKTFERRKCNHREPIPGDDCLASVVGDSNKHRYVIATQSNALRTKLRMIPAVPIVHINRSVMILEPPSDVTMRAKLLMEEKALNSTSSTEKALLASSSMATEPPPKKKRGPKGPNPLSVKKKKVPNPPPAAVQAQGKSGSTKEKGKGKSQNPKRIPRSVEEKQAERSDATGKRKRSEEEGDEKSGKKQRSMELDTNVVAVGSSRKRRRKRKPSDSLSVPVKVSAS</sequence>
<gene>
    <name evidence="10" type="ORF">BT96DRAFT_242301</name>
</gene>
<dbReference type="Proteomes" id="UP000799118">
    <property type="component" value="Unassembled WGS sequence"/>
</dbReference>
<evidence type="ECO:0000313" key="10">
    <source>
        <dbReference type="EMBL" id="KAE9410902.1"/>
    </source>
</evidence>
<dbReference type="AlphaFoldDB" id="A0A6A4IF19"/>
<feature type="compositionally biased region" description="Basic and acidic residues" evidence="8">
    <location>
        <begin position="238"/>
        <end position="273"/>
    </location>
</feature>
<dbReference type="SUPFAM" id="SSF88723">
    <property type="entry name" value="PIN domain-like"/>
    <property type="match status" value="1"/>
</dbReference>
<evidence type="ECO:0000256" key="2">
    <source>
        <dbReference type="ARBA" id="ARBA00022517"/>
    </source>
</evidence>